<dbReference type="Gene3D" id="1.10.287.470">
    <property type="entry name" value="Helix hairpin bin"/>
    <property type="match status" value="1"/>
</dbReference>
<dbReference type="PANTHER" id="PTHR30386:SF26">
    <property type="entry name" value="TRANSPORT PROTEIN COMB"/>
    <property type="match status" value="1"/>
</dbReference>
<proteinExistence type="predicted"/>
<keyword evidence="3" id="KW-1133">Transmembrane helix</keyword>
<comment type="subcellular location">
    <subcellularLocation>
        <location evidence="1">Membrane</location>
        <topology evidence="1">Single-pass membrane protein</topology>
    </subcellularLocation>
</comment>
<dbReference type="Gene3D" id="2.40.30.170">
    <property type="match status" value="1"/>
</dbReference>
<reference evidence="6 7" key="1">
    <citation type="submission" date="2019-03" db="EMBL/GenBank/DDBJ databases">
        <authorList>
            <person name="Kox A.R. M."/>
        </authorList>
    </citation>
    <scope>NUCLEOTIDE SEQUENCE [LARGE SCALE GENOMIC DNA]</scope>
    <source>
        <strain evidence="6">MTUNDRAET4 annotated genome</strain>
    </source>
</reference>
<dbReference type="OrthoDB" id="9811754at2"/>
<gene>
    <name evidence="6" type="ORF">MTUNDRAET4_1267</name>
</gene>
<dbReference type="GO" id="GO:0016020">
    <property type="term" value="C:membrane"/>
    <property type="evidence" value="ECO:0007669"/>
    <property type="project" value="UniProtKB-SubCell"/>
</dbReference>
<name>A0A4U8YZ21_METTU</name>
<keyword evidence="2" id="KW-0812">Transmembrane</keyword>
<evidence type="ECO:0000256" key="2">
    <source>
        <dbReference type="ARBA" id="ARBA00022692"/>
    </source>
</evidence>
<keyword evidence="4" id="KW-0472">Membrane</keyword>
<feature type="domain" description="Multidrug resistance protein MdtA-like barrel-sandwich hybrid" evidence="5">
    <location>
        <begin position="41"/>
        <end position="221"/>
    </location>
</feature>
<dbReference type="InterPro" id="IPR050739">
    <property type="entry name" value="MFP"/>
</dbReference>
<sequence>MTRAYRIALIAAAFIALFALYEAVTSFVAYTDDAYVRSDLVAVAPQVTGRIIAVHVADNQWIKAGDPLIEIDPVPFQLAVNQFAAEIDEAKAQVQVDQDSIAAANDAVKAAVSALGLARITQQRAASLSAVDDVSQATIDRANDALSRAQAALSSAQSAVAATRATAVMHQASLRKAEAEMATAEWRLARTKAPAPIDGAINNLTVRVGDTGTANQPLIGIVAATGWRIIANYKQDYIRHFKIGAIAWVWLDSEPWRLHRARIAGVARGISRDEGADKLLPYVAPTTDWIRLQRRFPVTLTLIDPPANLYMDADARVAIFP</sequence>
<accession>A0A4U8YZ21</accession>
<evidence type="ECO:0000256" key="3">
    <source>
        <dbReference type="ARBA" id="ARBA00022989"/>
    </source>
</evidence>
<dbReference type="RefSeq" id="WP_134488027.1">
    <property type="nucleotide sequence ID" value="NZ_LR536450.1"/>
</dbReference>
<dbReference type="Proteomes" id="UP000294360">
    <property type="component" value="Chromosome"/>
</dbReference>
<dbReference type="KEGG" id="mtun:MTUNDRAET4_1267"/>
<dbReference type="Gene3D" id="2.40.50.100">
    <property type="match status" value="1"/>
</dbReference>
<dbReference type="AlphaFoldDB" id="A0A4U8YZ21"/>
<evidence type="ECO:0000259" key="5">
    <source>
        <dbReference type="Pfam" id="PF25917"/>
    </source>
</evidence>
<evidence type="ECO:0000313" key="6">
    <source>
        <dbReference type="EMBL" id="VFU08160.1"/>
    </source>
</evidence>
<dbReference type="InterPro" id="IPR058625">
    <property type="entry name" value="MdtA-like_BSH"/>
</dbReference>
<dbReference type="Pfam" id="PF25917">
    <property type="entry name" value="BSH_RND"/>
    <property type="match status" value="1"/>
</dbReference>
<evidence type="ECO:0000313" key="7">
    <source>
        <dbReference type="Proteomes" id="UP000294360"/>
    </source>
</evidence>
<organism evidence="6 7">
    <name type="scientific">Methylocella tundrae</name>
    <dbReference type="NCBI Taxonomy" id="227605"/>
    <lineage>
        <taxon>Bacteria</taxon>
        <taxon>Pseudomonadati</taxon>
        <taxon>Pseudomonadota</taxon>
        <taxon>Alphaproteobacteria</taxon>
        <taxon>Hyphomicrobiales</taxon>
        <taxon>Beijerinckiaceae</taxon>
        <taxon>Methylocella</taxon>
    </lineage>
</organism>
<protein>
    <submittedName>
        <fullName evidence="6">Secretion protein HlyD family protein</fullName>
    </submittedName>
</protein>
<dbReference type="EMBL" id="LR536450">
    <property type="protein sequence ID" value="VFU08160.1"/>
    <property type="molecule type" value="Genomic_DNA"/>
</dbReference>
<evidence type="ECO:0000256" key="4">
    <source>
        <dbReference type="ARBA" id="ARBA00023136"/>
    </source>
</evidence>
<dbReference type="PANTHER" id="PTHR30386">
    <property type="entry name" value="MEMBRANE FUSION SUBUNIT OF EMRAB-TOLC MULTIDRUG EFFLUX PUMP"/>
    <property type="match status" value="1"/>
</dbReference>
<dbReference type="SUPFAM" id="SSF111369">
    <property type="entry name" value="HlyD-like secretion proteins"/>
    <property type="match status" value="2"/>
</dbReference>
<evidence type="ECO:0000256" key="1">
    <source>
        <dbReference type="ARBA" id="ARBA00004167"/>
    </source>
</evidence>